<proteinExistence type="inferred from homology"/>
<name>A0A6H9YFL8_9ACTN</name>
<dbReference type="Proteomes" id="UP000468735">
    <property type="component" value="Unassembled WGS sequence"/>
</dbReference>
<organism evidence="6 7">
    <name type="scientific">Actinomadura rudentiformis</name>
    <dbReference type="NCBI Taxonomy" id="359158"/>
    <lineage>
        <taxon>Bacteria</taxon>
        <taxon>Bacillati</taxon>
        <taxon>Actinomycetota</taxon>
        <taxon>Actinomycetes</taxon>
        <taxon>Streptosporangiales</taxon>
        <taxon>Thermomonosporaceae</taxon>
        <taxon>Actinomadura</taxon>
    </lineage>
</organism>
<dbReference type="OrthoDB" id="9803238at2"/>
<comment type="similarity">
    <text evidence="2 4">Belongs to the UDP-N-acetylglucosamine 2-epimerase family.</text>
</comment>
<gene>
    <name evidence="6" type="ORF">F8566_45430</name>
</gene>
<dbReference type="Pfam" id="PF02350">
    <property type="entry name" value="Epimerase_2"/>
    <property type="match status" value="1"/>
</dbReference>
<keyword evidence="1 4" id="KW-0413">Isomerase</keyword>
<dbReference type="AlphaFoldDB" id="A0A6H9YFL8"/>
<evidence type="ECO:0000259" key="5">
    <source>
        <dbReference type="Pfam" id="PF02350"/>
    </source>
</evidence>
<evidence type="ECO:0000313" key="7">
    <source>
        <dbReference type="Proteomes" id="UP000468735"/>
    </source>
</evidence>
<reference evidence="6 7" key="1">
    <citation type="submission" date="2019-09" db="EMBL/GenBank/DDBJ databases">
        <title>Actinomadura physcomitrii sp. nov., a novel actinomycete isolated from moss [Physcomitrium sphaericum (Ludw) Fuernr].</title>
        <authorList>
            <person name="Zhuang X."/>
            <person name="Liu C."/>
        </authorList>
    </citation>
    <scope>NUCLEOTIDE SEQUENCE [LARGE SCALE GENOMIC DNA]</scope>
    <source>
        <strain evidence="6 7">HMC1</strain>
    </source>
</reference>
<comment type="caution">
    <text evidence="6">The sequence shown here is derived from an EMBL/GenBank/DDBJ whole genome shotgun (WGS) entry which is preliminary data.</text>
</comment>
<evidence type="ECO:0000256" key="1">
    <source>
        <dbReference type="ARBA" id="ARBA00023235"/>
    </source>
</evidence>
<sequence>MIVLGTRPDAIKLAPVIRAMSDSPMFDPIIINSGQHREMLQPLLRTLGLKPHTDLMVMRNRQGLSELTGALLNALNTAVIAEGPDLVVVHGDTTTALCGALAAAYERIPVAHVEAGLRTGSLASPFPEELNRQIIGRIARWHFAPTARAAAHLYAEGIPERQVITTGNTVIDNLHWMRDRKKGKPAFRTDRLRILVTLHRRETQGVGMRDLASVLRHLADRGDSEVLLPLHKSPAVRESLVPTLKDHVGITVCEPLDYPDFIATLANCDLVMTDSSGVQEEAPSLGKPVLILRALTERPEAVEAGVARLVGVEPPRVLAAASQLLDDPAERTRMAQAVNLFGDGNAAHRIVSTLIQDWDSESMGLAP</sequence>
<dbReference type="NCBIfam" id="TIGR00236">
    <property type="entry name" value="wecB"/>
    <property type="match status" value="1"/>
</dbReference>
<keyword evidence="7" id="KW-1185">Reference proteome</keyword>
<accession>A0A6H9YFL8</accession>
<dbReference type="PANTHER" id="PTHR43174:SF2">
    <property type="entry name" value="UDP-N-ACETYLGLUCOSAMINE 2-EPIMERASE"/>
    <property type="match status" value="1"/>
</dbReference>
<dbReference type="SUPFAM" id="SSF53756">
    <property type="entry name" value="UDP-Glycosyltransferase/glycogen phosphorylase"/>
    <property type="match status" value="1"/>
</dbReference>
<protein>
    <recommendedName>
        <fullName evidence="3">UDP-N-acetylglucosamine 2-epimerase (non-hydrolyzing)</fullName>
        <ecNumber evidence="3">5.1.3.14</ecNumber>
    </recommendedName>
</protein>
<dbReference type="GO" id="GO:0008761">
    <property type="term" value="F:UDP-N-acetylglucosamine 2-epimerase activity"/>
    <property type="evidence" value="ECO:0007669"/>
    <property type="project" value="UniProtKB-EC"/>
</dbReference>
<evidence type="ECO:0000256" key="2">
    <source>
        <dbReference type="ARBA" id="ARBA00038209"/>
    </source>
</evidence>
<evidence type="ECO:0000256" key="3">
    <source>
        <dbReference type="ARBA" id="ARBA00038858"/>
    </source>
</evidence>
<dbReference type="InterPro" id="IPR003331">
    <property type="entry name" value="UDP_GlcNAc_Epimerase_2_dom"/>
</dbReference>
<evidence type="ECO:0000256" key="4">
    <source>
        <dbReference type="RuleBase" id="RU003513"/>
    </source>
</evidence>
<dbReference type="PANTHER" id="PTHR43174">
    <property type="entry name" value="UDP-N-ACETYLGLUCOSAMINE 2-EPIMERASE"/>
    <property type="match status" value="1"/>
</dbReference>
<dbReference type="EC" id="5.1.3.14" evidence="3"/>
<feature type="domain" description="UDP-N-acetylglucosamine 2-epimerase" evidence="5">
    <location>
        <begin position="19"/>
        <end position="354"/>
    </location>
</feature>
<dbReference type="EMBL" id="WBMT01000030">
    <property type="protein sequence ID" value="KAB2340439.1"/>
    <property type="molecule type" value="Genomic_DNA"/>
</dbReference>
<dbReference type="InterPro" id="IPR029767">
    <property type="entry name" value="WecB-like"/>
</dbReference>
<dbReference type="Gene3D" id="3.40.50.2000">
    <property type="entry name" value="Glycogen Phosphorylase B"/>
    <property type="match status" value="2"/>
</dbReference>
<evidence type="ECO:0000313" key="6">
    <source>
        <dbReference type="EMBL" id="KAB2340439.1"/>
    </source>
</evidence>
<dbReference type="CDD" id="cd03786">
    <property type="entry name" value="GTB_UDP-GlcNAc_2-Epimerase"/>
    <property type="match status" value="1"/>
</dbReference>